<proteinExistence type="predicted"/>
<evidence type="ECO:0008006" key="3">
    <source>
        <dbReference type="Google" id="ProtNLM"/>
    </source>
</evidence>
<dbReference type="AlphaFoldDB" id="A0A5C8EVF4"/>
<protein>
    <recommendedName>
        <fullName evidence="3">C2H2-type domain-containing protein</fullName>
    </recommendedName>
</protein>
<reference evidence="1 2" key="1">
    <citation type="journal article" date="1992" name="Lakartidningen">
        <title>[Penicillin V and not amoxicillin is the first choice preparation in acute otitis].</title>
        <authorList>
            <person name="Kamme C."/>
            <person name="Lundgren K."/>
            <person name="Prellner K."/>
        </authorList>
    </citation>
    <scope>NUCLEOTIDE SEQUENCE [LARGE SCALE GENOMIC DNA]</scope>
    <source>
        <strain evidence="1 2">PC5538III-hc</strain>
    </source>
</reference>
<organism evidence="1 2">
    <name type="scientific">Brachyspira pilosicoli</name>
    <name type="common">Serpulina pilosicoli</name>
    <dbReference type="NCBI Taxonomy" id="52584"/>
    <lineage>
        <taxon>Bacteria</taxon>
        <taxon>Pseudomonadati</taxon>
        <taxon>Spirochaetota</taxon>
        <taxon>Spirochaetia</taxon>
        <taxon>Brachyspirales</taxon>
        <taxon>Brachyspiraceae</taxon>
        <taxon>Brachyspira</taxon>
    </lineage>
</organism>
<dbReference type="EMBL" id="SAXY01000040">
    <property type="protein sequence ID" value="TXJ41875.1"/>
    <property type="molecule type" value="Genomic_DNA"/>
</dbReference>
<evidence type="ECO:0000313" key="1">
    <source>
        <dbReference type="EMBL" id="TXJ41875.1"/>
    </source>
</evidence>
<comment type="caution">
    <text evidence="1">The sequence shown here is derived from an EMBL/GenBank/DDBJ whole genome shotgun (WGS) entry which is preliminary data.</text>
</comment>
<gene>
    <name evidence="1" type="ORF">EPJ72_06025</name>
</gene>
<dbReference type="Proteomes" id="UP000323176">
    <property type="component" value="Unassembled WGS sequence"/>
</dbReference>
<evidence type="ECO:0000313" key="2">
    <source>
        <dbReference type="Proteomes" id="UP000323176"/>
    </source>
</evidence>
<accession>A0A5C8EVF4</accession>
<name>A0A5C8EVF4_BRAPL</name>
<dbReference type="OrthoDB" id="308061at2"/>
<sequence>MAQNFYCEYCGRKYNSIFSLTSGSCSRHPDGANKGRHKLYEGSEKTQYFCKYCGRKYNSISDLTSNYCSKHPNGANKGRHAPAL</sequence>